<comment type="caution">
    <text evidence="1">The sequence shown here is derived from an EMBL/GenBank/DDBJ whole genome shotgun (WGS) entry which is preliminary data.</text>
</comment>
<sequence>MKLTLSCLGVSSPAFPTTKEDTNTTTTAAVKRFPAPLIPLGAGHHALGGTWEGSAGKRSPIWRVNVIYLTHLFLHRHLCLN</sequence>
<evidence type="ECO:0000313" key="2">
    <source>
        <dbReference type="Proteomes" id="UP000324222"/>
    </source>
</evidence>
<name>A0A5B7J9Z1_PORTR</name>
<dbReference type="AlphaFoldDB" id="A0A5B7J9Z1"/>
<accession>A0A5B7J9Z1</accession>
<protein>
    <submittedName>
        <fullName evidence="1">Uncharacterized protein</fullName>
    </submittedName>
</protein>
<dbReference type="EMBL" id="VSRR010093359">
    <property type="protein sequence ID" value="MPC93022.1"/>
    <property type="molecule type" value="Genomic_DNA"/>
</dbReference>
<gene>
    <name evidence="1" type="ORF">E2C01_088137</name>
</gene>
<dbReference type="Proteomes" id="UP000324222">
    <property type="component" value="Unassembled WGS sequence"/>
</dbReference>
<keyword evidence="2" id="KW-1185">Reference proteome</keyword>
<reference evidence="1 2" key="1">
    <citation type="submission" date="2019-05" db="EMBL/GenBank/DDBJ databases">
        <title>Another draft genome of Portunus trituberculatus and its Hox gene families provides insights of decapod evolution.</title>
        <authorList>
            <person name="Jeong J.-H."/>
            <person name="Song I."/>
            <person name="Kim S."/>
            <person name="Choi T."/>
            <person name="Kim D."/>
            <person name="Ryu S."/>
            <person name="Kim W."/>
        </authorList>
    </citation>
    <scope>NUCLEOTIDE SEQUENCE [LARGE SCALE GENOMIC DNA]</scope>
    <source>
        <tissue evidence="1">Muscle</tissue>
    </source>
</reference>
<evidence type="ECO:0000313" key="1">
    <source>
        <dbReference type="EMBL" id="MPC93022.1"/>
    </source>
</evidence>
<proteinExistence type="predicted"/>
<organism evidence="1 2">
    <name type="scientific">Portunus trituberculatus</name>
    <name type="common">Swimming crab</name>
    <name type="synonym">Neptunus trituberculatus</name>
    <dbReference type="NCBI Taxonomy" id="210409"/>
    <lineage>
        <taxon>Eukaryota</taxon>
        <taxon>Metazoa</taxon>
        <taxon>Ecdysozoa</taxon>
        <taxon>Arthropoda</taxon>
        <taxon>Crustacea</taxon>
        <taxon>Multicrustacea</taxon>
        <taxon>Malacostraca</taxon>
        <taxon>Eumalacostraca</taxon>
        <taxon>Eucarida</taxon>
        <taxon>Decapoda</taxon>
        <taxon>Pleocyemata</taxon>
        <taxon>Brachyura</taxon>
        <taxon>Eubrachyura</taxon>
        <taxon>Portunoidea</taxon>
        <taxon>Portunidae</taxon>
        <taxon>Portuninae</taxon>
        <taxon>Portunus</taxon>
    </lineage>
</organism>